<organism evidence="1 2">
    <name type="scientific">Trichinella murrelli</name>
    <dbReference type="NCBI Taxonomy" id="144512"/>
    <lineage>
        <taxon>Eukaryota</taxon>
        <taxon>Metazoa</taxon>
        <taxon>Ecdysozoa</taxon>
        <taxon>Nematoda</taxon>
        <taxon>Enoplea</taxon>
        <taxon>Dorylaimia</taxon>
        <taxon>Trichinellida</taxon>
        <taxon>Trichinellidae</taxon>
        <taxon>Trichinella</taxon>
    </lineage>
</organism>
<comment type="caution">
    <text evidence="1">The sequence shown here is derived from an EMBL/GenBank/DDBJ whole genome shotgun (WGS) entry which is preliminary data.</text>
</comment>
<proteinExistence type="predicted"/>
<evidence type="ECO:0000313" key="1">
    <source>
        <dbReference type="EMBL" id="KRX44997.1"/>
    </source>
</evidence>
<gene>
    <name evidence="1" type="ORF">T05_12863</name>
</gene>
<keyword evidence="2" id="KW-1185">Reference proteome</keyword>
<name>A0A0V0U153_9BILA</name>
<sequence length="90" mass="10557">MSASIGVEKETDAQGRLKRHVDTKLRSIQLNVCHQGKPYWRMQQGKKETNKLELVYRGSIQLNVCHQGKPYWRMQQGKKETNKLELVYRG</sequence>
<dbReference type="AlphaFoldDB" id="A0A0V0U153"/>
<evidence type="ECO:0000313" key="2">
    <source>
        <dbReference type="Proteomes" id="UP000055048"/>
    </source>
</evidence>
<reference evidence="1 2" key="1">
    <citation type="submission" date="2015-01" db="EMBL/GenBank/DDBJ databases">
        <title>Evolution of Trichinella species and genotypes.</title>
        <authorList>
            <person name="Korhonen P.K."/>
            <person name="Edoardo P."/>
            <person name="Giuseppe L.R."/>
            <person name="Gasser R.B."/>
        </authorList>
    </citation>
    <scope>NUCLEOTIDE SEQUENCE [LARGE SCALE GENOMIC DNA]</scope>
    <source>
        <strain evidence="1">ISS417</strain>
    </source>
</reference>
<dbReference type="Proteomes" id="UP000055048">
    <property type="component" value="Unassembled WGS sequence"/>
</dbReference>
<protein>
    <submittedName>
        <fullName evidence="1">Uncharacterized protein</fullName>
    </submittedName>
</protein>
<accession>A0A0V0U153</accession>
<dbReference type="EMBL" id="JYDJ01000084">
    <property type="protein sequence ID" value="KRX44997.1"/>
    <property type="molecule type" value="Genomic_DNA"/>
</dbReference>